<sequence length="93" mass="9947">MFGWTRLGHLGWSGAGSRANAGHLRRHVQAVAKARGVPLCLLVEEALRCIVAPEPFATPAEADAEIEALQADVLKRDLSPVNLLAFCSRLAST</sequence>
<keyword evidence="2" id="KW-1185">Reference proteome</keyword>
<evidence type="ECO:0000313" key="1">
    <source>
        <dbReference type="EMBL" id="AUB84181.1"/>
    </source>
</evidence>
<dbReference type="EMBL" id="CP020370">
    <property type="protein sequence ID" value="AUB84181.1"/>
    <property type="molecule type" value="Genomic_DNA"/>
</dbReference>
<reference evidence="1 2" key="1">
    <citation type="submission" date="2017-03" db="EMBL/GenBank/DDBJ databases">
        <title>Complete genome sequence of Candidatus 'Thiodictyon syntrophicum' sp. nov. strain Cad16T, a photolithoautotroph purple sulfur bacterium isolated from an alpine meromictic lake.</title>
        <authorList>
            <person name="Luedin S.M."/>
            <person name="Pothier J.F."/>
            <person name="Danza F."/>
            <person name="Storelli N."/>
            <person name="Wittwer M."/>
            <person name="Tonolla M."/>
        </authorList>
    </citation>
    <scope>NUCLEOTIDE SEQUENCE [LARGE SCALE GENOMIC DNA]</scope>
    <source>
        <strain evidence="1 2">Cad16T</strain>
    </source>
</reference>
<gene>
    <name evidence="1" type="ORF">THSYN_26725</name>
</gene>
<evidence type="ECO:0000313" key="2">
    <source>
        <dbReference type="Proteomes" id="UP000232638"/>
    </source>
</evidence>
<proteinExistence type="predicted"/>
<protein>
    <submittedName>
        <fullName evidence="1">Uncharacterized protein</fullName>
    </submittedName>
</protein>
<organism evidence="1 2">
    <name type="scientific">Candidatus Thiodictyon syntrophicum</name>
    <dbReference type="NCBI Taxonomy" id="1166950"/>
    <lineage>
        <taxon>Bacteria</taxon>
        <taxon>Pseudomonadati</taxon>
        <taxon>Pseudomonadota</taxon>
        <taxon>Gammaproteobacteria</taxon>
        <taxon>Chromatiales</taxon>
        <taxon>Chromatiaceae</taxon>
        <taxon>Thiodictyon</taxon>
    </lineage>
</organism>
<name>A0A2K8UGC9_9GAMM</name>
<dbReference type="Proteomes" id="UP000232638">
    <property type="component" value="Chromosome"/>
</dbReference>
<accession>A0A2K8UGC9</accession>
<dbReference type="AlphaFoldDB" id="A0A2K8UGC9"/>
<dbReference type="KEGG" id="tsy:THSYN_26725"/>